<dbReference type="InterPro" id="IPR058285">
    <property type="entry name" value="DUF7979"/>
</dbReference>
<protein>
    <recommendedName>
        <fullName evidence="2">DUF7979 domain-containing protein</fullName>
    </recommendedName>
</protein>
<dbReference type="Pfam" id="PF25934">
    <property type="entry name" value="DUF7979"/>
    <property type="match status" value="1"/>
</dbReference>
<feature type="transmembrane region" description="Helical" evidence="1">
    <location>
        <begin position="146"/>
        <end position="165"/>
    </location>
</feature>
<keyword evidence="4" id="KW-1185">Reference proteome</keyword>
<dbReference type="AlphaFoldDB" id="A0A2G1WID3"/>
<evidence type="ECO:0000256" key="1">
    <source>
        <dbReference type="SAM" id="Phobius"/>
    </source>
</evidence>
<keyword evidence="1" id="KW-0812">Transmembrane</keyword>
<dbReference type="Proteomes" id="UP000222824">
    <property type="component" value="Unassembled WGS sequence"/>
</dbReference>
<reference evidence="3 4" key="1">
    <citation type="journal article" date="2014" name="Front. Microbiol.">
        <title>Population and genomic analysis of the genus Halorubrum.</title>
        <authorList>
            <person name="Fullmer M.S."/>
            <person name="Soucy S.M."/>
            <person name="Swithers K.S."/>
            <person name="Makkay A.M."/>
            <person name="Wheeler R."/>
            <person name="Ventosa A."/>
            <person name="Gogarten J.P."/>
            <person name="Papke R.T."/>
        </authorList>
    </citation>
    <scope>NUCLEOTIDE SEQUENCE [LARGE SCALE GENOMIC DNA]</scope>
    <source>
        <strain evidence="3 4">C49</strain>
    </source>
</reference>
<evidence type="ECO:0000259" key="2">
    <source>
        <dbReference type="Pfam" id="PF25934"/>
    </source>
</evidence>
<comment type="caution">
    <text evidence="3">The sequence shown here is derived from an EMBL/GenBank/DDBJ whole genome shotgun (WGS) entry which is preliminary data.</text>
</comment>
<gene>
    <name evidence="3" type="ORF">DJ69_10585</name>
</gene>
<dbReference type="RefSeq" id="WP_099255587.1">
    <property type="nucleotide sequence ID" value="NZ_NHOA01000084.1"/>
</dbReference>
<name>A0A2G1WID3_9EURY</name>
<accession>A0A2G1WID3</accession>
<feature type="domain" description="DUF7979" evidence="2">
    <location>
        <begin position="35"/>
        <end position="125"/>
    </location>
</feature>
<keyword evidence="1" id="KW-0472">Membrane</keyword>
<evidence type="ECO:0000313" key="4">
    <source>
        <dbReference type="Proteomes" id="UP000222824"/>
    </source>
</evidence>
<dbReference type="OrthoDB" id="330023at2157"/>
<evidence type="ECO:0000313" key="3">
    <source>
        <dbReference type="EMBL" id="PHQ38751.1"/>
    </source>
</evidence>
<dbReference type="EMBL" id="NHOA01000084">
    <property type="protein sequence ID" value="PHQ38751.1"/>
    <property type="molecule type" value="Genomic_DNA"/>
</dbReference>
<proteinExistence type="predicted"/>
<keyword evidence="1" id="KW-1133">Transmembrane helix</keyword>
<organism evidence="3 4">
    <name type="scientific">Halorubrum persicum</name>
    <dbReference type="NCBI Taxonomy" id="1383844"/>
    <lineage>
        <taxon>Archaea</taxon>
        <taxon>Methanobacteriati</taxon>
        <taxon>Methanobacteriota</taxon>
        <taxon>Stenosarchaea group</taxon>
        <taxon>Halobacteria</taxon>
        <taxon>Halobacteriales</taxon>
        <taxon>Haloferacaceae</taxon>
        <taxon>Halorubrum</taxon>
    </lineage>
</organism>
<sequence length="176" mass="18534">MRARLAAAGLVAVGVLLMANPLYLPVPIGDPDPAYTHTVRPVESGSPVAGIETPDVGNGTAAGVVDYDDLDPAARAAFDRALDAETGFDVEDPDDRVDSLSYPTDPTLGDGLLVVEYEGARYEFWTRTVEREPGAVVAQRIAVQPVAFLAGFVAVLAAAALGVRGRSEGTGERRRR</sequence>